<dbReference type="AlphaFoldDB" id="A0A921U6Z4"/>
<name>A0A921U6Z4_SORBI</name>
<reference evidence="2" key="2">
    <citation type="submission" date="2020-10" db="EMBL/GenBank/DDBJ databases">
        <authorList>
            <person name="Cooper E.A."/>
            <person name="Brenton Z.W."/>
            <person name="Flinn B.S."/>
            <person name="Jenkins J."/>
            <person name="Shu S."/>
            <person name="Flowers D."/>
            <person name="Luo F."/>
            <person name="Wang Y."/>
            <person name="Xia P."/>
            <person name="Barry K."/>
            <person name="Daum C."/>
            <person name="Lipzen A."/>
            <person name="Yoshinaga Y."/>
            <person name="Schmutz J."/>
            <person name="Saski C."/>
            <person name="Vermerris W."/>
            <person name="Kresovich S."/>
        </authorList>
    </citation>
    <scope>NUCLEOTIDE SEQUENCE</scope>
</reference>
<reference evidence="2" key="1">
    <citation type="journal article" date="2019" name="BMC Genomics">
        <title>A new reference genome for Sorghum bicolor reveals high levels of sequence similarity between sweet and grain genotypes: implications for the genetics of sugar metabolism.</title>
        <authorList>
            <person name="Cooper E.A."/>
            <person name="Brenton Z.W."/>
            <person name="Flinn B.S."/>
            <person name="Jenkins J."/>
            <person name="Shu S."/>
            <person name="Flowers D."/>
            <person name="Luo F."/>
            <person name="Wang Y."/>
            <person name="Xia P."/>
            <person name="Barry K."/>
            <person name="Daum C."/>
            <person name="Lipzen A."/>
            <person name="Yoshinaga Y."/>
            <person name="Schmutz J."/>
            <person name="Saski C."/>
            <person name="Vermerris W."/>
            <person name="Kresovich S."/>
        </authorList>
    </citation>
    <scope>NUCLEOTIDE SEQUENCE</scope>
</reference>
<evidence type="ECO:0000313" key="3">
    <source>
        <dbReference type="Proteomes" id="UP000807115"/>
    </source>
</evidence>
<feature type="region of interest" description="Disordered" evidence="1">
    <location>
        <begin position="1"/>
        <end position="25"/>
    </location>
</feature>
<feature type="compositionally biased region" description="Polar residues" evidence="1">
    <location>
        <begin position="10"/>
        <end position="23"/>
    </location>
</feature>
<accession>A0A921U6Z4</accession>
<dbReference type="EMBL" id="CM027687">
    <property type="protein sequence ID" value="KAG0521052.1"/>
    <property type="molecule type" value="Genomic_DNA"/>
</dbReference>
<gene>
    <name evidence="2" type="ORF">BDA96_08G127700</name>
</gene>
<protein>
    <submittedName>
        <fullName evidence="2">Uncharacterized protein</fullName>
    </submittedName>
</protein>
<proteinExistence type="predicted"/>
<evidence type="ECO:0000256" key="1">
    <source>
        <dbReference type="SAM" id="MobiDB-lite"/>
    </source>
</evidence>
<sequence>MTKVRMEEGMSSTGNDANGSNRMGYTRGVRVTHKPHQQALREPQKPMEPNLSLHVLVTSTTCKKSILTSFKLSSCLIFLLHL</sequence>
<comment type="caution">
    <text evidence="2">The sequence shown here is derived from an EMBL/GenBank/DDBJ whole genome shotgun (WGS) entry which is preliminary data.</text>
</comment>
<organism evidence="2 3">
    <name type="scientific">Sorghum bicolor</name>
    <name type="common">Sorghum</name>
    <name type="synonym">Sorghum vulgare</name>
    <dbReference type="NCBI Taxonomy" id="4558"/>
    <lineage>
        <taxon>Eukaryota</taxon>
        <taxon>Viridiplantae</taxon>
        <taxon>Streptophyta</taxon>
        <taxon>Embryophyta</taxon>
        <taxon>Tracheophyta</taxon>
        <taxon>Spermatophyta</taxon>
        <taxon>Magnoliopsida</taxon>
        <taxon>Liliopsida</taxon>
        <taxon>Poales</taxon>
        <taxon>Poaceae</taxon>
        <taxon>PACMAD clade</taxon>
        <taxon>Panicoideae</taxon>
        <taxon>Andropogonodae</taxon>
        <taxon>Andropogoneae</taxon>
        <taxon>Sorghinae</taxon>
        <taxon>Sorghum</taxon>
    </lineage>
</organism>
<dbReference type="Proteomes" id="UP000807115">
    <property type="component" value="Chromosome 8"/>
</dbReference>
<evidence type="ECO:0000313" key="2">
    <source>
        <dbReference type="EMBL" id="KAG0521052.1"/>
    </source>
</evidence>